<feature type="domain" description="DUF7907" evidence="2">
    <location>
        <begin position="26"/>
        <end position="206"/>
    </location>
</feature>
<protein>
    <recommendedName>
        <fullName evidence="2">DUF7907 domain-containing protein</fullName>
    </recommendedName>
</protein>
<organism evidence="3 4">
    <name type="scientific">Phlyctema vagabunda</name>
    <dbReference type="NCBI Taxonomy" id="108571"/>
    <lineage>
        <taxon>Eukaryota</taxon>
        <taxon>Fungi</taxon>
        <taxon>Dikarya</taxon>
        <taxon>Ascomycota</taxon>
        <taxon>Pezizomycotina</taxon>
        <taxon>Leotiomycetes</taxon>
        <taxon>Helotiales</taxon>
        <taxon>Dermateaceae</taxon>
        <taxon>Phlyctema</taxon>
    </lineage>
</organism>
<proteinExistence type="predicted"/>
<feature type="signal peptide" evidence="1">
    <location>
        <begin position="1"/>
        <end position="20"/>
    </location>
</feature>
<dbReference type="InterPro" id="IPR057229">
    <property type="entry name" value="DUF7907"/>
</dbReference>
<reference evidence="3 4" key="1">
    <citation type="submission" date="2024-06" db="EMBL/GenBank/DDBJ databases">
        <title>Complete genome of Phlyctema vagabunda strain 19-DSS-EL-015.</title>
        <authorList>
            <person name="Fiorenzani C."/>
        </authorList>
    </citation>
    <scope>NUCLEOTIDE SEQUENCE [LARGE SCALE GENOMIC DNA]</scope>
    <source>
        <strain evidence="3 4">19-DSS-EL-015</strain>
    </source>
</reference>
<gene>
    <name evidence="3" type="ORF">PVAG01_10272</name>
</gene>
<keyword evidence="4" id="KW-1185">Reference proteome</keyword>
<evidence type="ECO:0000313" key="3">
    <source>
        <dbReference type="EMBL" id="KAL3418556.1"/>
    </source>
</evidence>
<feature type="chain" id="PRO_5045949755" description="DUF7907 domain-containing protein" evidence="1">
    <location>
        <begin position="21"/>
        <end position="208"/>
    </location>
</feature>
<accession>A0ABR4P5K2</accession>
<name>A0ABR4P5K2_9HELO</name>
<keyword evidence="1" id="KW-0732">Signal</keyword>
<evidence type="ECO:0000256" key="1">
    <source>
        <dbReference type="SAM" id="SignalP"/>
    </source>
</evidence>
<comment type="caution">
    <text evidence="3">The sequence shown here is derived from an EMBL/GenBank/DDBJ whole genome shotgun (WGS) entry which is preliminary data.</text>
</comment>
<evidence type="ECO:0000259" key="2">
    <source>
        <dbReference type="Pfam" id="PF25484"/>
    </source>
</evidence>
<dbReference type="Proteomes" id="UP001629113">
    <property type="component" value="Unassembled WGS sequence"/>
</dbReference>
<dbReference type="EMBL" id="JBFCZG010000009">
    <property type="protein sequence ID" value="KAL3418556.1"/>
    <property type="molecule type" value="Genomic_DNA"/>
</dbReference>
<sequence length="208" mass="22343">MKTSMIASFLALAASTPVLAQYTNQSAPFQLILVSENKTIDGTALSACHAGAAIEALCVGSKAGYGVPVPSSSTTFTFNTSTSTGSTVNETIGETGYVTWELRGGNFNLSSPLGLTYNPSSNVALPLLEPGYGNTLMAFDSEGLLNIQSYIDDRLPPPYTGEQTAYYRWFVCKTYYTGYQYTTLAWTLGDGEPQNPTCSKVDVKRVFN</sequence>
<evidence type="ECO:0000313" key="4">
    <source>
        <dbReference type="Proteomes" id="UP001629113"/>
    </source>
</evidence>
<dbReference type="Pfam" id="PF25484">
    <property type="entry name" value="DUF7907"/>
    <property type="match status" value="1"/>
</dbReference>